<dbReference type="GO" id="GO:0009898">
    <property type="term" value="C:cytoplasmic side of plasma membrane"/>
    <property type="evidence" value="ECO:0007669"/>
    <property type="project" value="TreeGrafter"/>
</dbReference>
<protein>
    <submittedName>
        <fullName evidence="3">DNA-binding protein</fullName>
    </submittedName>
</protein>
<dbReference type="EMBL" id="MAXA01000279">
    <property type="protein sequence ID" value="OHV19629.1"/>
    <property type="molecule type" value="Genomic_DNA"/>
</dbReference>
<dbReference type="RefSeq" id="WP_020464293.1">
    <property type="nucleotide sequence ID" value="NZ_JBFLUH010000048.1"/>
</dbReference>
<organism evidence="3 4">
    <name type="scientific">Parafrankia soli</name>
    <dbReference type="NCBI Taxonomy" id="2599596"/>
    <lineage>
        <taxon>Bacteria</taxon>
        <taxon>Bacillati</taxon>
        <taxon>Actinomycetota</taxon>
        <taxon>Actinomycetes</taxon>
        <taxon>Frankiales</taxon>
        <taxon>Frankiaceae</taxon>
        <taxon>Parafrankia</taxon>
    </lineage>
</organism>
<evidence type="ECO:0000256" key="2">
    <source>
        <dbReference type="ARBA" id="ARBA00022840"/>
    </source>
</evidence>
<gene>
    <name evidence="3" type="ORF">BBK14_08975</name>
</gene>
<name>A0A1S1PER8_9ACTN</name>
<dbReference type="Proteomes" id="UP000179769">
    <property type="component" value="Unassembled WGS sequence"/>
</dbReference>
<accession>A0A1S1PER8</accession>
<dbReference type="InterPro" id="IPR027417">
    <property type="entry name" value="P-loop_NTPase"/>
</dbReference>
<dbReference type="GO" id="GO:0005829">
    <property type="term" value="C:cytosol"/>
    <property type="evidence" value="ECO:0007669"/>
    <property type="project" value="TreeGrafter"/>
</dbReference>
<dbReference type="InterPro" id="IPR050625">
    <property type="entry name" value="ParA/MinD_ATPase"/>
</dbReference>
<sequence>MIIFATSDKGGTGRSVTSCNVAYRRAMQGSDVCYLDFDFGSPTAGAIFGVEAAGQGTATGGGLHEYLAGRTAEVDQLDVWGQSELGGPRARPLGAGRLTLLPGDSGGGEFPVDATMARRCSDLFLRLDEEFELTLVDLSAGRSYATELVLRATADPALAEKTARWLVFHRWTRQHIVAAAGLVFGPHGILETGMDRGHRRRELEDTIRFVRTAVLEPDSPQLAVLRAEQSVWLQSYNTDLQKLAAKLRLGRSVMLGSIPLDPVLQWREQIIVEDDISTTRIANEETGQAFEDLAKRLTDDSAWEGL</sequence>
<dbReference type="GO" id="GO:0051782">
    <property type="term" value="P:negative regulation of cell division"/>
    <property type="evidence" value="ECO:0007669"/>
    <property type="project" value="TreeGrafter"/>
</dbReference>
<comment type="caution">
    <text evidence="3">The sequence shown here is derived from an EMBL/GenBank/DDBJ whole genome shotgun (WGS) entry which is preliminary data.</text>
</comment>
<dbReference type="OrthoDB" id="4561190at2"/>
<dbReference type="GO" id="GO:0003677">
    <property type="term" value="F:DNA binding"/>
    <property type="evidence" value="ECO:0007669"/>
    <property type="project" value="UniProtKB-KW"/>
</dbReference>
<dbReference type="Gene3D" id="3.40.50.300">
    <property type="entry name" value="P-loop containing nucleotide triphosphate hydrolases"/>
    <property type="match status" value="1"/>
</dbReference>
<dbReference type="GO" id="GO:0005524">
    <property type="term" value="F:ATP binding"/>
    <property type="evidence" value="ECO:0007669"/>
    <property type="project" value="UniProtKB-KW"/>
</dbReference>
<proteinExistence type="predicted"/>
<dbReference type="AlphaFoldDB" id="A0A1S1PER8"/>
<dbReference type="SUPFAM" id="SSF52540">
    <property type="entry name" value="P-loop containing nucleoside triphosphate hydrolases"/>
    <property type="match status" value="1"/>
</dbReference>
<dbReference type="PANTHER" id="PTHR43384">
    <property type="entry name" value="SEPTUM SITE-DETERMINING PROTEIN MIND HOMOLOG, CHLOROPLASTIC-RELATED"/>
    <property type="match status" value="1"/>
</dbReference>
<keyword evidence="3" id="KW-0238">DNA-binding</keyword>
<keyword evidence="2" id="KW-0067">ATP-binding</keyword>
<dbReference type="GO" id="GO:0016887">
    <property type="term" value="F:ATP hydrolysis activity"/>
    <property type="evidence" value="ECO:0007669"/>
    <property type="project" value="TreeGrafter"/>
</dbReference>
<evidence type="ECO:0000256" key="1">
    <source>
        <dbReference type="ARBA" id="ARBA00022741"/>
    </source>
</evidence>
<keyword evidence="1" id="KW-0547">Nucleotide-binding</keyword>
<evidence type="ECO:0000313" key="3">
    <source>
        <dbReference type="EMBL" id="OHV19629.1"/>
    </source>
</evidence>
<evidence type="ECO:0000313" key="4">
    <source>
        <dbReference type="Proteomes" id="UP000179769"/>
    </source>
</evidence>
<reference evidence="4" key="1">
    <citation type="submission" date="2016-07" db="EMBL/GenBank/DDBJ databases">
        <title>Frankia sp. NRRL B-16219 Genome sequencing.</title>
        <authorList>
            <person name="Ghodhbane-Gtari F."/>
            <person name="Swanson E."/>
            <person name="Gueddou A."/>
            <person name="Louati M."/>
            <person name="Nouioui I."/>
            <person name="Hezbri K."/>
            <person name="Abebe-Akele F."/>
            <person name="Simpson S."/>
            <person name="Morris K."/>
            <person name="Thomas K."/>
            <person name="Gtari M."/>
            <person name="Tisa L.S."/>
        </authorList>
    </citation>
    <scope>NUCLEOTIDE SEQUENCE [LARGE SCALE GENOMIC DNA]</scope>
    <source>
        <strain evidence="4">NRRL B-16219</strain>
    </source>
</reference>
<keyword evidence="4" id="KW-1185">Reference proteome</keyword>
<dbReference type="PANTHER" id="PTHR43384:SF6">
    <property type="entry name" value="SEPTUM SITE-DETERMINING PROTEIN MIND HOMOLOG, CHLOROPLASTIC"/>
    <property type="match status" value="1"/>
</dbReference>
<dbReference type="NCBIfam" id="NF040564">
    <property type="entry name" value="SCO2523_fam"/>
    <property type="match status" value="1"/>
</dbReference>